<dbReference type="PANTHER" id="PTHR35889:SF3">
    <property type="entry name" value="F-BOX DOMAIN-CONTAINING PROTEIN"/>
    <property type="match status" value="1"/>
</dbReference>
<evidence type="ECO:0000259" key="2">
    <source>
        <dbReference type="Pfam" id="PF07635"/>
    </source>
</evidence>
<feature type="transmembrane region" description="Helical" evidence="1">
    <location>
        <begin position="47"/>
        <end position="70"/>
    </location>
</feature>
<evidence type="ECO:0000256" key="1">
    <source>
        <dbReference type="SAM" id="Phobius"/>
    </source>
</evidence>
<feature type="transmembrane region" description="Helical" evidence="1">
    <location>
        <begin position="82"/>
        <end position="101"/>
    </location>
</feature>
<keyword evidence="1" id="KW-0812">Transmembrane</keyword>
<evidence type="ECO:0000259" key="3">
    <source>
        <dbReference type="Pfam" id="PF09990"/>
    </source>
</evidence>
<evidence type="ECO:0000313" key="4">
    <source>
        <dbReference type="EMBL" id="KZS38389.1"/>
    </source>
</evidence>
<dbReference type="InterPro" id="IPR036909">
    <property type="entry name" value="Cyt_c-like_dom_sf"/>
</dbReference>
<dbReference type="SUPFAM" id="SSF46626">
    <property type="entry name" value="Cytochrome c"/>
    <property type="match status" value="1"/>
</dbReference>
<evidence type="ECO:0000313" key="5">
    <source>
        <dbReference type="Proteomes" id="UP000076715"/>
    </source>
</evidence>
<dbReference type="GO" id="GO:0009055">
    <property type="term" value="F:electron transfer activity"/>
    <property type="evidence" value="ECO:0007669"/>
    <property type="project" value="InterPro"/>
</dbReference>
<dbReference type="InterPro" id="IPR019251">
    <property type="entry name" value="DUF2231_TM"/>
</dbReference>
<proteinExistence type="predicted"/>
<keyword evidence="1" id="KW-0472">Membrane</keyword>
<accession>A0A162X2W3</accession>
<dbReference type="SUPFAM" id="SSF52047">
    <property type="entry name" value="RNI-like"/>
    <property type="match status" value="1"/>
</dbReference>
<gene>
    <name evidence="4" type="ORF">AWE51_17690</name>
</gene>
<dbReference type="InterPro" id="IPR011429">
    <property type="entry name" value="Cyt_c_Planctomycete-type"/>
</dbReference>
<dbReference type="EMBL" id="LQRT01000058">
    <property type="protein sequence ID" value="KZS38389.1"/>
    <property type="molecule type" value="Genomic_DNA"/>
</dbReference>
<dbReference type="PANTHER" id="PTHR35889">
    <property type="entry name" value="CYCLOINULO-OLIGOSACCHARIDE FRUCTANOTRANSFERASE-RELATED"/>
    <property type="match status" value="1"/>
</dbReference>
<feature type="domain" description="DUF2231" evidence="3">
    <location>
        <begin position="14"/>
        <end position="138"/>
    </location>
</feature>
<dbReference type="AlphaFoldDB" id="A0A162X2W3"/>
<reference evidence="4 5" key="1">
    <citation type="submission" date="2016-01" db="EMBL/GenBank/DDBJ databases">
        <title>The draft genome sequence of Aquimarina sp. RZW4-3-2.</title>
        <authorList>
            <person name="Wang Y."/>
        </authorList>
    </citation>
    <scope>NUCLEOTIDE SEQUENCE [LARGE SCALE GENOMIC DNA]</scope>
    <source>
        <strain evidence="4 5">RZW4-3-2</strain>
    </source>
</reference>
<keyword evidence="5" id="KW-1185">Reference proteome</keyword>
<dbReference type="Pfam" id="PF07635">
    <property type="entry name" value="PSCyt1"/>
    <property type="match status" value="1"/>
</dbReference>
<dbReference type="Gene3D" id="3.80.10.10">
    <property type="entry name" value="Ribonuclease Inhibitor"/>
    <property type="match status" value="1"/>
</dbReference>
<feature type="transmembrane region" description="Helical" evidence="1">
    <location>
        <begin position="113"/>
        <end position="134"/>
    </location>
</feature>
<dbReference type="RefSeq" id="WP_066319372.1">
    <property type="nucleotide sequence ID" value="NZ_LQRT01000058.1"/>
</dbReference>
<feature type="domain" description="Cytochrome C Planctomycete-type" evidence="2">
    <location>
        <begin position="182"/>
        <end position="241"/>
    </location>
</feature>
<keyword evidence="1" id="KW-1133">Transmembrane helix</keyword>
<dbReference type="OrthoDB" id="1099022at2"/>
<name>A0A162X2W3_9FLAO</name>
<dbReference type="GO" id="GO:0020037">
    <property type="term" value="F:heme binding"/>
    <property type="evidence" value="ECO:0007669"/>
    <property type="project" value="InterPro"/>
</dbReference>
<protein>
    <submittedName>
        <fullName evidence="4">Uncharacterized protein</fullName>
    </submittedName>
</protein>
<sequence length="461" mass="50844">MNEVSDIVLFFGRFHPLVVHLPIGFLFFAFILEVYGRWQKDDKIKLAIPLSLFLGAISALVACVLGYMLSLSGDYDQGALDTHFWFGIATTVIAFGAWLISSRKLKVEVLEKGKAYIATLALIVVLLSITGHYGGNLTHGSDYLTAYLPFGKEQKEKLVAVTSIEEAQVFNHLVNPILQDKCASCHNASKKKGQLSFASKEAILKGGKSGAAFVAGDAGASEMIRRVLLDTHHDEFMPPEGKTPLTKEEIAIIEYWVNTGQGDFEIKFGNIESSEEIKLAATEMLGLDASTKESMALANVPSPSETDIKTLIDAGFKIRELVADSNLFDVILPAGTINQENITDVKIKLELLKPLKKNIIWLSVGDNNISDNDLSIFDGFENLQLLKLEKNPITDKGISLCPELKKLTALNLFGTKVSKSSLELLNKFPKLEKLYVWNTNITKEDVQAYRTQNNSEVTVNL</sequence>
<comment type="caution">
    <text evidence="4">The sequence shown here is derived from an EMBL/GenBank/DDBJ whole genome shotgun (WGS) entry which is preliminary data.</text>
</comment>
<dbReference type="Pfam" id="PF09990">
    <property type="entry name" value="DUF2231"/>
    <property type="match status" value="1"/>
</dbReference>
<dbReference type="STRING" id="1642818.AWE51_17690"/>
<dbReference type="InterPro" id="IPR032675">
    <property type="entry name" value="LRR_dom_sf"/>
</dbReference>
<dbReference type="Proteomes" id="UP000076715">
    <property type="component" value="Unassembled WGS sequence"/>
</dbReference>
<feature type="transmembrane region" description="Helical" evidence="1">
    <location>
        <begin position="17"/>
        <end position="35"/>
    </location>
</feature>
<organism evidence="4 5">
    <name type="scientific">Aquimarina aggregata</name>
    <dbReference type="NCBI Taxonomy" id="1642818"/>
    <lineage>
        <taxon>Bacteria</taxon>
        <taxon>Pseudomonadati</taxon>
        <taxon>Bacteroidota</taxon>
        <taxon>Flavobacteriia</taxon>
        <taxon>Flavobacteriales</taxon>
        <taxon>Flavobacteriaceae</taxon>
        <taxon>Aquimarina</taxon>
    </lineage>
</organism>